<accession>A0A919Q174</accession>
<comment type="caution">
    <text evidence="1">The sequence shown here is derived from an EMBL/GenBank/DDBJ whole genome shotgun (WGS) entry which is preliminary data.</text>
</comment>
<organism evidence="1 2">
    <name type="scientific">Demequina activiva</name>
    <dbReference type="NCBI Taxonomy" id="1582364"/>
    <lineage>
        <taxon>Bacteria</taxon>
        <taxon>Bacillati</taxon>
        <taxon>Actinomycetota</taxon>
        <taxon>Actinomycetes</taxon>
        <taxon>Micrococcales</taxon>
        <taxon>Demequinaceae</taxon>
        <taxon>Demequina</taxon>
    </lineage>
</organism>
<dbReference type="EMBL" id="BONR01000001">
    <property type="protein sequence ID" value="GIG53759.1"/>
    <property type="molecule type" value="Genomic_DNA"/>
</dbReference>
<evidence type="ECO:0000313" key="1">
    <source>
        <dbReference type="EMBL" id="GIG53759.1"/>
    </source>
</evidence>
<sequence>MHSTTGAQPYEPVGAAWRQQALRVVHRAPEAALSTLPTGHAALLPGRTFAQHGLLGEPDALVVAFAVENRGRGVAPLAELSVSFSVPGVLFAEDGSVQAGWQEGEEGWSATAGRIGDEAQVGLSHRGTVLDGATVGGAFRILLRPDADLSRTRIEVTATGFAQIPERPVMPSALAVAVDRLEF</sequence>
<dbReference type="AlphaFoldDB" id="A0A919Q174"/>
<dbReference type="RefSeq" id="WP_203653184.1">
    <property type="nucleotide sequence ID" value="NZ_BONR01000001.1"/>
</dbReference>
<gene>
    <name evidence="1" type="ORF">Dac01nite_05110</name>
</gene>
<evidence type="ECO:0000313" key="2">
    <source>
        <dbReference type="Proteomes" id="UP000652354"/>
    </source>
</evidence>
<dbReference type="Proteomes" id="UP000652354">
    <property type="component" value="Unassembled WGS sequence"/>
</dbReference>
<reference evidence="1" key="1">
    <citation type="submission" date="2021-01" db="EMBL/GenBank/DDBJ databases">
        <title>Whole genome shotgun sequence of Demequina activiva NBRC 110675.</title>
        <authorList>
            <person name="Komaki H."/>
            <person name="Tamura T."/>
        </authorList>
    </citation>
    <scope>NUCLEOTIDE SEQUENCE</scope>
    <source>
        <strain evidence="1">NBRC 110675</strain>
    </source>
</reference>
<keyword evidence="2" id="KW-1185">Reference proteome</keyword>
<protein>
    <submittedName>
        <fullName evidence="1">Uncharacterized protein</fullName>
    </submittedName>
</protein>
<name>A0A919Q174_9MICO</name>
<proteinExistence type="predicted"/>